<feature type="compositionally biased region" description="Basic and acidic residues" evidence="5">
    <location>
        <begin position="120"/>
        <end position="130"/>
    </location>
</feature>
<feature type="domain" description="Exostosin GT47" evidence="7">
    <location>
        <begin position="200"/>
        <end position="515"/>
    </location>
</feature>
<reference evidence="8 9" key="1">
    <citation type="journal article" date="2018" name="Cell">
        <title>The Chara Genome: Secondary Complexity and Implications for Plant Terrestrialization.</title>
        <authorList>
            <person name="Nishiyama T."/>
            <person name="Sakayama H."/>
            <person name="Vries J.D."/>
            <person name="Buschmann H."/>
            <person name="Saint-Marcoux D."/>
            <person name="Ullrich K.K."/>
            <person name="Haas F.B."/>
            <person name="Vanderstraeten L."/>
            <person name="Becker D."/>
            <person name="Lang D."/>
            <person name="Vosolsobe S."/>
            <person name="Rombauts S."/>
            <person name="Wilhelmsson P.K.I."/>
            <person name="Janitza P."/>
            <person name="Kern R."/>
            <person name="Heyl A."/>
            <person name="Rumpler F."/>
            <person name="Villalobos L.I.A.C."/>
            <person name="Clay J.M."/>
            <person name="Skokan R."/>
            <person name="Toyoda A."/>
            <person name="Suzuki Y."/>
            <person name="Kagoshima H."/>
            <person name="Schijlen E."/>
            <person name="Tajeshwar N."/>
            <person name="Catarino B."/>
            <person name="Hetherington A.J."/>
            <person name="Saltykova A."/>
            <person name="Bonnot C."/>
            <person name="Breuninger H."/>
            <person name="Symeonidi A."/>
            <person name="Radhakrishnan G.V."/>
            <person name="Van Nieuwerburgh F."/>
            <person name="Deforce D."/>
            <person name="Chang C."/>
            <person name="Karol K.G."/>
            <person name="Hedrich R."/>
            <person name="Ulvskov P."/>
            <person name="Glockner G."/>
            <person name="Delwiche C.F."/>
            <person name="Petrasek J."/>
            <person name="Van de Peer Y."/>
            <person name="Friml J."/>
            <person name="Beilby M."/>
            <person name="Dolan L."/>
            <person name="Kohara Y."/>
            <person name="Sugano S."/>
            <person name="Fujiyama A."/>
            <person name="Delaux P.-M."/>
            <person name="Quint M."/>
            <person name="TheiBen G."/>
            <person name="Hagemann M."/>
            <person name="Harholt J."/>
            <person name="Dunand C."/>
            <person name="Zachgo S."/>
            <person name="Langdale J."/>
            <person name="Maumus F."/>
            <person name="Straeten D.V.D."/>
            <person name="Gould S.B."/>
            <person name="Rensing S.A."/>
        </authorList>
    </citation>
    <scope>NUCLEOTIDE SEQUENCE [LARGE SCALE GENOMIC DNA]</scope>
    <source>
        <strain evidence="8 9">S276</strain>
    </source>
</reference>
<dbReference type="EMBL" id="BFEA01000118">
    <property type="protein sequence ID" value="GBG69675.1"/>
    <property type="molecule type" value="Genomic_DNA"/>
</dbReference>
<organism evidence="8 9">
    <name type="scientific">Chara braunii</name>
    <name type="common">Braun's stonewort</name>
    <dbReference type="NCBI Taxonomy" id="69332"/>
    <lineage>
        <taxon>Eukaryota</taxon>
        <taxon>Viridiplantae</taxon>
        <taxon>Streptophyta</taxon>
        <taxon>Charophyceae</taxon>
        <taxon>Charales</taxon>
        <taxon>Characeae</taxon>
        <taxon>Chara</taxon>
    </lineage>
</organism>
<dbReference type="PANTHER" id="PTHR11062:SF50">
    <property type="entry name" value="ARABINOSYLTRANSFERASE ARAD1-RELATED"/>
    <property type="match status" value="1"/>
</dbReference>
<keyword evidence="6" id="KW-1133">Transmembrane helix</keyword>
<evidence type="ECO:0000313" key="9">
    <source>
        <dbReference type="Proteomes" id="UP000265515"/>
    </source>
</evidence>
<comment type="caution">
    <text evidence="8">The sequence shown here is derived from an EMBL/GenBank/DDBJ whole genome shotgun (WGS) entry which is preliminary data.</text>
</comment>
<keyword evidence="6" id="KW-0812">Transmembrane</keyword>
<keyword evidence="4" id="KW-0333">Golgi apparatus</keyword>
<feature type="compositionally biased region" description="Gly residues" evidence="5">
    <location>
        <begin position="175"/>
        <end position="188"/>
    </location>
</feature>
<accession>A0A388KHZ5</accession>
<comment type="subcellular location">
    <subcellularLocation>
        <location evidence="1">Golgi apparatus membrane</location>
        <topology evidence="1">Single-pass type II membrane protein</topology>
    </subcellularLocation>
</comment>
<dbReference type="PANTHER" id="PTHR11062">
    <property type="entry name" value="EXOSTOSIN HEPARAN SULFATE GLYCOSYLTRANSFERASE -RELATED"/>
    <property type="match status" value="1"/>
</dbReference>
<keyword evidence="8" id="KW-0808">Transferase</keyword>
<dbReference type="AlphaFoldDB" id="A0A388KHZ5"/>
<dbReference type="Pfam" id="PF03016">
    <property type="entry name" value="Exostosin_GT47"/>
    <property type="match status" value="1"/>
</dbReference>
<dbReference type="GO" id="GO:0000139">
    <property type="term" value="C:Golgi membrane"/>
    <property type="evidence" value="ECO:0007669"/>
    <property type="project" value="UniProtKB-SubCell"/>
</dbReference>
<dbReference type="InterPro" id="IPR040911">
    <property type="entry name" value="Exostosin_GT47"/>
</dbReference>
<dbReference type="OrthoDB" id="1924787at2759"/>
<feature type="compositionally biased region" description="Basic and acidic residues" evidence="5">
    <location>
        <begin position="138"/>
        <end position="148"/>
    </location>
</feature>
<dbReference type="Proteomes" id="UP000265515">
    <property type="component" value="Unassembled WGS sequence"/>
</dbReference>
<gene>
    <name evidence="8" type="ORF">CBR_g4505</name>
</gene>
<dbReference type="GO" id="GO:0016757">
    <property type="term" value="F:glycosyltransferase activity"/>
    <property type="evidence" value="ECO:0007669"/>
    <property type="project" value="InterPro"/>
</dbReference>
<feature type="transmembrane region" description="Helical" evidence="6">
    <location>
        <begin position="23"/>
        <end position="43"/>
    </location>
</feature>
<comment type="similarity">
    <text evidence="2">Belongs to the glycosyltransferase 47 family.</text>
</comment>
<evidence type="ECO:0000256" key="3">
    <source>
        <dbReference type="ARBA" id="ARBA00022968"/>
    </source>
</evidence>
<evidence type="ECO:0000256" key="1">
    <source>
        <dbReference type="ARBA" id="ARBA00004323"/>
    </source>
</evidence>
<evidence type="ECO:0000256" key="5">
    <source>
        <dbReference type="SAM" id="MobiDB-lite"/>
    </source>
</evidence>
<protein>
    <submittedName>
        <fullName evidence="8">GT47-family glycosyltransferase</fullName>
    </submittedName>
</protein>
<feature type="compositionally biased region" description="Basic and acidic residues" evidence="5">
    <location>
        <begin position="158"/>
        <end position="174"/>
    </location>
</feature>
<evidence type="ECO:0000256" key="6">
    <source>
        <dbReference type="SAM" id="Phobius"/>
    </source>
</evidence>
<proteinExistence type="inferred from homology"/>
<dbReference type="STRING" id="69332.A0A388KHZ5"/>
<evidence type="ECO:0000313" key="8">
    <source>
        <dbReference type="EMBL" id="GBG69675.1"/>
    </source>
</evidence>
<keyword evidence="9" id="KW-1185">Reference proteome</keyword>
<evidence type="ECO:0000256" key="4">
    <source>
        <dbReference type="ARBA" id="ARBA00023034"/>
    </source>
</evidence>
<evidence type="ECO:0000259" key="7">
    <source>
        <dbReference type="Pfam" id="PF03016"/>
    </source>
</evidence>
<sequence>MALTGRWKAHGAGSLSAPHRHQWIIWIPISAVSLFLVFGYFALNRELSLSLTGNAEGCQQQEVLRSLRSHSVQSILSEYLSRGQNGDTVMGDPDGLNRLTHQLAEALSGHEVQTDTNNKSNDKNKKKNNDDDNDDDDDNKKTNNDNAREMAALQVGRVDPHVGSREDANVDSEGKGGGVGVGVGGGGGGGGGRSWLGNRLVRVYMYDLPRKFTYGVIESYWRSRNLLSSASEEEVGKAVEYPRHQHSAEWWLFLDMMGRKREGGGWKPQSSAVRVFDPDAADVFFVPFFSSLSLLVRSWNGSLRSGGGWKYTVTLQRELLHWLDQQPTWHRHLGRDHVFVAQDPNALDVVRPAIRRSIMMISDFGRMSPDEGNLVKDVVIPYAHRIPTYDEREPEMERTTLLFFSGTRFRKDGGRIRDFLFKVLHNETGVIMAEGLPTNEGTQYARTQMRTSKFCLHPAGDTPSACRLFDAIVNLCVPVVVSDGIELPFENELDYSEFCIFISSEKAVKHGAIVKILRAVKPAQLLKFRKKLWEILLENQSITDQNGTPLVADGMAGSFGQAWIRRGVVRIEDLWSTTLGSWKPLGEVKEILRGLQRVEEHWRQVIEAIPHDWLNLLGPLGVDPTGTWYISDQELEGNVLSPVEGSNSTVRKQSGVFAVFKDRKSISSFGSAACSGNAAGSLLKGSPGLLHCWSKVETPPSPNSCPKNNNVSGNSLIHILLFLNPSGAL</sequence>
<name>A0A388KHZ5_CHABU</name>
<feature type="region of interest" description="Disordered" evidence="5">
    <location>
        <begin position="107"/>
        <end position="188"/>
    </location>
</feature>
<keyword evidence="6" id="KW-0472">Membrane</keyword>
<dbReference type="Gramene" id="GBG69675">
    <property type="protein sequence ID" value="GBG69675"/>
    <property type="gene ID" value="CBR_g4505"/>
</dbReference>
<evidence type="ECO:0000256" key="2">
    <source>
        <dbReference type="ARBA" id="ARBA00010271"/>
    </source>
</evidence>
<dbReference type="InterPro" id="IPR004263">
    <property type="entry name" value="Exostosin"/>
</dbReference>
<keyword evidence="3" id="KW-0735">Signal-anchor</keyword>